<dbReference type="PANTHER" id="PTHR10587">
    <property type="entry name" value="GLYCOSYL TRANSFERASE-RELATED"/>
    <property type="match status" value="1"/>
</dbReference>
<protein>
    <submittedName>
        <fullName evidence="4">Polysaccharide deacetylase family protein</fullName>
    </submittedName>
</protein>
<evidence type="ECO:0000256" key="1">
    <source>
        <dbReference type="SAM" id="Coils"/>
    </source>
</evidence>
<gene>
    <name evidence="4" type="ORF">KVH43_06680</name>
</gene>
<evidence type="ECO:0000313" key="4">
    <source>
        <dbReference type="EMBL" id="QXM05090.1"/>
    </source>
</evidence>
<dbReference type="Pfam" id="PF07833">
    <property type="entry name" value="Cu_amine_oxidN1"/>
    <property type="match status" value="1"/>
</dbReference>
<evidence type="ECO:0000256" key="2">
    <source>
        <dbReference type="SAM" id="SignalP"/>
    </source>
</evidence>
<dbReference type="InterPro" id="IPR012854">
    <property type="entry name" value="Cu_amine_oxidase-like_N"/>
</dbReference>
<dbReference type="EMBL" id="CP078093">
    <property type="protein sequence ID" value="QXM05090.1"/>
    <property type="molecule type" value="Genomic_DNA"/>
</dbReference>
<keyword evidence="2" id="KW-0732">Signal</keyword>
<evidence type="ECO:0000313" key="5">
    <source>
        <dbReference type="Proteomes" id="UP000886818"/>
    </source>
</evidence>
<keyword evidence="1" id="KW-0175">Coiled coil</keyword>
<feature type="signal peptide" evidence="2">
    <location>
        <begin position="1"/>
        <end position="22"/>
    </location>
</feature>
<dbReference type="PROSITE" id="PS51677">
    <property type="entry name" value="NODB"/>
    <property type="match status" value="1"/>
</dbReference>
<dbReference type="PANTHER" id="PTHR10587:SF125">
    <property type="entry name" value="POLYSACCHARIDE DEACETYLASE YHEN-RELATED"/>
    <property type="match status" value="1"/>
</dbReference>
<organism evidence="4 5">
    <name type="scientific">Crassaminicella indica</name>
    <dbReference type="NCBI Taxonomy" id="2855394"/>
    <lineage>
        <taxon>Bacteria</taxon>
        <taxon>Bacillati</taxon>
        <taxon>Bacillota</taxon>
        <taxon>Clostridia</taxon>
        <taxon>Eubacteriales</taxon>
        <taxon>Clostridiaceae</taxon>
        <taxon>Crassaminicella</taxon>
    </lineage>
</organism>
<keyword evidence="5" id="KW-1185">Reference proteome</keyword>
<accession>A0ABX8RAZ0</accession>
<feature type="coiled-coil region" evidence="1">
    <location>
        <begin position="162"/>
        <end position="189"/>
    </location>
</feature>
<dbReference type="RefSeq" id="WP_218281790.1">
    <property type="nucleotide sequence ID" value="NZ_CP078093.1"/>
</dbReference>
<dbReference type="InterPro" id="IPR050248">
    <property type="entry name" value="Polysacc_deacetylase_ArnD"/>
</dbReference>
<dbReference type="InterPro" id="IPR002509">
    <property type="entry name" value="NODB_dom"/>
</dbReference>
<dbReference type="Proteomes" id="UP000886818">
    <property type="component" value="Chromosome"/>
</dbReference>
<feature type="chain" id="PRO_5047349335" evidence="2">
    <location>
        <begin position="23"/>
        <end position="390"/>
    </location>
</feature>
<sequence length="390" mass="45293">MKKCIGAFVLFIVIFFPFQSFAENESLNNFIYIVVNDQLVSFHDTYPVVKNGITYVPISALSEYLKVHTKWDQRNNCVFIRKGNKEIILDLSLKALFTDKGQILTDCIFLENNHTMAPYKFIANYFGYEVSYIDEGPIARARNAALSVGDDELFFMLQNKIIKEKERILGEIKKKQEEARMKKRLLKKQGKIVYITFDDGPSIYTEKILNILNQYNAKATFFMLSDRIRIYKSVVRKLINEGHSVGLHGVSHNVRKIYRSPNTVVSEMNICNTSLQKVAGIKTNLIRVPYGSVPYMTSSYRKAVKRAGYKMWDWNVDSRDSLRKNISPNVIINNVKKQVKRHRVPVILLHERSTTVKALPQILKYLQKNGYKPVPINKSQDPINFWNRRY</sequence>
<reference evidence="4" key="1">
    <citation type="submission" date="2021-07" db="EMBL/GenBank/DDBJ databases">
        <title>Complete genome sequence of Crassaminicella sp. 143-21, isolated from a deep-sea hydrothermal vent.</title>
        <authorList>
            <person name="Li X."/>
        </authorList>
    </citation>
    <scope>NUCLEOTIDE SEQUENCE</scope>
    <source>
        <strain evidence="4">143-21</strain>
    </source>
</reference>
<proteinExistence type="predicted"/>
<feature type="domain" description="NodB homology" evidence="3">
    <location>
        <begin position="191"/>
        <end position="374"/>
    </location>
</feature>
<evidence type="ECO:0000259" key="3">
    <source>
        <dbReference type="PROSITE" id="PS51677"/>
    </source>
</evidence>
<dbReference type="Pfam" id="PF01522">
    <property type="entry name" value="Polysacc_deac_1"/>
    <property type="match status" value="1"/>
</dbReference>
<dbReference type="CDD" id="cd10944">
    <property type="entry name" value="CE4_SmPgdA_like"/>
    <property type="match status" value="1"/>
</dbReference>
<name>A0ABX8RAZ0_9CLOT</name>